<keyword evidence="2" id="KW-1185">Reference proteome</keyword>
<gene>
    <name evidence="1" type="ORF">KSZ_55730</name>
</gene>
<dbReference type="RefSeq" id="WP_201365128.1">
    <property type="nucleotide sequence ID" value="NZ_BNJJ01000018.1"/>
</dbReference>
<evidence type="ECO:0000313" key="1">
    <source>
        <dbReference type="EMBL" id="GHO87567.1"/>
    </source>
</evidence>
<dbReference type="EMBL" id="BNJJ01000018">
    <property type="protein sequence ID" value="GHO87567.1"/>
    <property type="molecule type" value="Genomic_DNA"/>
</dbReference>
<proteinExistence type="predicted"/>
<dbReference type="Proteomes" id="UP000635565">
    <property type="component" value="Unassembled WGS sequence"/>
</dbReference>
<organism evidence="1 2">
    <name type="scientific">Dictyobacter formicarum</name>
    <dbReference type="NCBI Taxonomy" id="2778368"/>
    <lineage>
        <taxon>Bacteria</taxon>
        <taxon>Bacillati</taxon>
        <taxon>Chloroflexota</taxon>
        <taxon>Ktedonobacteria</taxon>
        <taxon>Ktedonobacterales</taxon>
        <taxon>Dictyobacteraceae</taxon>
        <taxon>Dictyobacter</taxon>
    </lineage>
</organism>
<evidence type="ECO:0000313" key="2">
    <source>
        <dbReference type="Proteomes" id="UP000635565"/>
    </source>
</evidence>
<reference evidence="1 2" key="1">
    <citation type="journal article" date="2021" name="Int. J. Syst. Evol. Microbiol.">
        <title>Reticulibacter mediterranei gen. nov., sp. nov., within the new family Reticulibacteraceae fam. nov., and Ktedonospora formicarum gen. nov., sp. nov., Ktedonobacter robiniae sp. nov., Dictyobacter formicarum sp. nov. and Dictyobacter arantiisoli sp. nov., belonging to the class Ktedonobacteria.</title>
        <authorList>
            <person name="Yabe S."/>
            <person name="Zheng Y."/>
            <person name="Wang C.M."/>
            <person name="Sakai Y."/>
            <person name="Abe K."/>
            <person name="Yokota A."/>
            <person name="Donadio S."/>
            <person name="Cavaletti L."/>
            <person name="Monciardini P."/>
        </authorList>
    </citation>
    <scope>NUCLEOTIDE SEQUENCE [LARGE SCALE GENOMIC DNA]</scope>
    <source>
        <strain evidence="1 2">SOSP1-9</strain>
    </source>
</reference>
<name>A0ABQ3VMW6_9CHLR</name>
<protein>
    <submittedName>
        <fullName evidence="1">Uncharacterized protein</fullName>
    </submittedName>
</protein>
<comment type="caution">
    <text evidence="1">The sequence shown here is derived from an EMBL/GenBank/DDBJ whole genome shotgun (WGS) entry which is preliminary data.</text>
</comment>
<sequence length="96" mass="10939">MEESASDHRDRMRSSFSFLLILWYFVDRKCSIRLLSVFLMSFAFKNGSYITLVKDEFMGRGLHLPNAQKNSCLAIIDEPITKVDTGGEVETPILCS</sequence>
<accession>A0ABQ3VMW6</accession>